<proteinExistence type="inferred from homology"/>
<dbReference type="Proteomes" id="UP000886752">
    <property type="component" value="Unassembled WGS sequence"/>
</dbReference>
<accession>A0A9D1PYR8</accession>
<evidence type="ECO:0000256" key="9">
    <source>
        <dbReference type="ARBA" id="ARBA00048205"/>
    </source>
</evidence>
<feature type="binding site" evidence="13">
    <location>
        <position position="154"/>
    </location>
    <ligand>
        <name>FMN</name>
        <dbReference type="ChEBI" id="CHEBI:58210"/>
    </ligand>
</feature>
<dbReference type="Gene3D" id="3.20.20.70">
    <property type="entry name" value="Aldolase class I"/>
    <property type="match status" value="1"/>
</dbReference>
<dbReference type="GO" id="GO:0017150">
    <property type="term" value="F:tRNA dihydrouridine synthase activity"/>
    <property type="evidence" value="ECO:0007669"/>
    <property type="project" value="InterPro"/>
</dbReference>
<evidence type="ECO:0000256" key="7">
    <source>
        <dbReference type="ARBA" id="ARBA00022884"/>
    </source>
</evidence>
<dbReference type="SUPFAM" id="SSF51395">
    <property type="entry name" value="FMN-linked oxidoreductases"/>
    <property type="match status" value="1"/>
</dbReference>
<dbReference type="InterPro" id="IPR013785">
    <property type="entry name" value="Aldolase_TIM"/>
</dbReference>
<evidence type="ECO:0000313" key="15">
    <source>
        <dbReference type="EMBL" id="HIW01003.1"/>
    </source>
</evidence>
<keyword evidence="5 11" id="KW-0819">tRNA processing</keyword>
<feature type="domain" description="DUS-like FMN-binding" evidence="14">
    <location>
        <begin position="28"/>
        <end position="328"/>
    </location>
</feature>
<dbReference type="InterPro" id="IPR035587">
    <property type="entry name" value="DUS-like_FMN-bd"/>
</dbReference>
<evidence type="ECO:0000256" key="2">
    <source>
        <dbReference type="ARBA" id="ARBA00022555"/>
    </source>
</evidence>
<keyword evidence="3 11" id="KW-0285">Flavoprotein</keyword>
<dbReference type="CDD" id="cd02801">
    <property type="entry name" value="DUS_like_FMN"/>
    <property type="match status" value="1"/>
</dbReference>
<reference evidence="15" key="1">
    <citation type="journal article" date="2021" name="PeerJ">
        <title>Extensive microbial diversity within the chicken gut microbiome revealed by metagenomics and culture.</title>
        <authorList>
            <person name="Gilroy R."/>
            <person name="Ravi A."/>
            <person name="Getino M."/>
            <person name="Pursley I."/>
            <person name="Horton D.L."/>
            <person name="Alikhan N.F."/>
            <person name="Baker D."/>
            <person name="Gharbi K."/>
            <person name="Hall N."/>
            <person name="Watson M."/>
            <person name="Adriaenssens E.M."/>
            <person name="Foster-Nyarko E."/>
            <person name="Jarju S."/>
            <person name="Secka A."/>
            <person name="Antonio M."/>
            <person name="Oren A."/>
            <person name="Chaudhuri R.R."/>
            <person name="La Ragione R."/>
            <person name="Hildebrand F."/>
            <person name="Pallen M.J."/>
        </authorList>
    </citation>
    <scope>NUCLEOTIDE SEQUENCE</scope>
    <source>
        <strain evidence="15">ChiHecec2B26-446</strain>
    </source>
</reference>
<feature type="binding site" evidence="13">
    <location>
        <begin position="239"/>
        <end position="240"/>
    </location>
    <ligand>
        <name>FMN</name>
        <dbReference type="ChEBI" id="CHEBI:58210"/>
    </ligand>
</feature>
<comment type="caution">
    <text evidence="15">The sequence shown here is derived from an EMBL/GenBank/DDBJ whole genome shotgun (WGS) entry which is preliminary data.</text>
</comment>
<feature type="binding site" evidence="13">
    <location>
        <position position="184"/>
    </location>
    <ligand>
        <name>FMN</name>
        <dbReference type="ChEBI" id="CHEBI:58210"/>
    </ligand>
</feature>
<comment type="cofactor">
    <cofactor evidence="11 13">
        <name>FMN</name>
        <dbReference type="ChEBI" id="CHEBI:58210"/>
    </cofactor>
</comment>
<feature type="binding site" evidence="13">
    <location>
        <position position="84"/>
    </location>
    <ligand>
        <name>FMN</name>
        <dbReference type="ChEBI" id="CHEBI:58210"/>
    </ligand>
</feature>
<dbReference type="PANTHER" id="PTHR45846">
    <property type="entry name" value="TRNA-DIHYDROURIDINE(47) SYNTHASE [NAD(P)(+)]-LIKE"/>
    <property type="match status" value="1"/>
</dbReference>
<dbReference type="EMBL" id="DXHV01000070">
    <property type="protein sequence ID" value="HIW01003.1"/>
    <property type="molecule type" value="Genomic_DNA"/>
</dbReference>
<dbReference type="GO" id="GO:0000049">
    <property type="term" value="F:tRNA binding"/>
    <property type="evidence" value="ECO:0007669"/>
    <property type="project" value="UniProtKB-KW"/>
</dbReference>
<reference evidence="15" key="2">
    <citation type="submission" date="2021-04" db="EMBL/GenBank/DDBJ databases">
        <authorList>
            <person name="Gilroy R."/>
        </authorList>
    </citation>
    <scope>NUCLEOTIDE SEQUENCE</scope>
    <source>
        <strain evidence="15">ChiHecec2B26-446</strain>
    </source>
</reference>
<evidence type="ECO:0000256" key="10">
    <source>
        <dbReference type="ARBA" id="ARBA00048802"/>
    </source>
</evidence>
<keyword evidence="7" id="KW-0694">RNA-binding</keyword>
<protein>
    <recommendedName>
        <fullName evidence="11">tRNA-dihydrouridine synthase</fullName>
        <ecNumber evidence="11">1.3.1.-</ecNumber>
    </recommendedName>
</protein>
<comment type="catalytic activity">
    <reaction evidence="10">
        <text>a 5,6-dihydrouridine in tRNA + NAD(+) = a uridine in tRNA + NADH + H(+)</text>
        <dbReference type="Rhea" id="RHEA:54452"/>
        <dbReference type="Rhea" id="RHEA-COMP:13339"/>
        <dbReference type="Rhea" id="RHEA-COMP:13887"/>
        <dbReference type="ChEBI" id="CHEBI:15378"/>
        <dbReference type="ChEBI" id="CHEBI:57540"/>
        <dbReference type="ChEBI" id="CHEBI:57945"/>
        <dbReference type="ChEBI" id="CHEBI:65315"/>
        <dbReference type="ChEBI" id="CHEBI:74443"/>
    </reaction>
</comment>
<comment type="catalytic activity">
    <reaction evidence="9">
        <text>a 5,6-dihydrouridine in tRNA + NADP(+) = a uridine in tRNA + NADPH + H(+)</text>
        <dbReference type="Rhea" id="RHEA:23624"/>
        <dbReference type="Rhea" id="RHEA-COMP:13339"/>
        <dbReference type="Rhea" id="RHEA-COMP:13887"/>
        <dbReference type="ChEBI" id="CHEBI:15378"/>
        <dbReference type="ChEBI" id="CHEBI:57783"/>
        <dbReference type="ChEBI" id="CHEBI:58349"/>
        <dbReference type="ChEBI" id="CHEBI:65315"/>
        <dbReference type="ChEBI" id="CHEBI:74443"/>
    </reaction>
</comment>
<evidence type="ECO:0000256" key="8">
    <source>
        <dbReference type="ARBA" id="ARBA00023002"/>
    </source>
</evidence>
<evidence type="ECO:0000256" key="6">
    <source>
        <dbReference type="ARBA" id="ARBA00022857"/>
    </source>
</evidence>
<keyword evidence="6" id="KW-0521">NADP</keyword>
<evidence type="ECO:0000256" key="3">
    <source>
        <dbReference type="ARBA" id="ARBA00022630"/>
    </source>
</evidence>
<evidence type="ECO:0000256" key="5">
    <source>
        <dbReference type="ARBA" id="ARBA00022694"/>
    </source>
</evidence>
<evidence type="ECO:0000256" key="1">
    <source>
        <dbReference type="ARBA" id="ARBA00002790"/>
    </source>
</evidence>
<keyword evidence="8 11" id="KW-0560">Oxidoreductase</keyword>
<keyword evidence="2" id="KW-0820">tRNA-binding</keyword>
<evidence type="ECO:0000256" key="13">
    <source>
        <dbReference type="PIRSR" id="PIRSR006621-2"/>
    </source>
</evidence>
<organism evidence="15 16">
    <name type="scientific">Candidatus Desulfovibrio intestinipullorum</name>
    <dbReference type="NCBI Taxonomy" id="2838536"/>
    <lineage>
        <taxon>Bacteria</taxon>
        <taxon>Pseudomonadati</taxon>
        <taxon>Thermodesulfobacteriota</taxon>
        <taxon>Desulfovibrionia</taxon>
        <taxon>Desulfovibrionales</taxon>
        <taxon>Desulfovibrionaceae</taxon>
        <taxon>Desulfovibrio</taxon>
    </lineage>
</organism>
<dbReference type="InterPro" id="IPR024036">
    <property type="entry name" value="tRNA-dHydroUridine_Synthase_C"/>
</dbReference>
<dbReference type="AlphaFoldDB" id="A0A9D1PYR8"/>
<dbReference type="InterPro" id="IPR001269">
    <property type="entry name" value="DUS_fam"/>
</dbReference>
<name>A0A9D1PYR8_9BACT</name>
<keyword evidence="4 11" id="KW-0288">FMN</keyword>
<keyword evidence="13" id="KW-0547">Nucleotide-binding</keyword>
<evidence type="ECO:0000256" key="12">
    <source>
        <dbReference type="PIRSR" id="PIRSR006621-1"/>
    </source>
</evidence>
<evidence type="ECO:0000313" key="16">
    <source>
        <dbReference type="Proteomes" id="UP000886752"/>
    </source>
</evidence>
<dbReference type="EC" id="1.3.1.-" evidence="11"/>
<dbReference type="PANTHER" id="PTHR45846:SF1">
    <property type="entry name" value="TRNA-DIHYDROURIDINE(47) SYNTHASE [NAD(P)(+)]-LIKE"/>
    <property type="match status" value="1"/>
</dbReference>
<dbReference type="Gene3D" id="1.10.1200.80">
    <property type="entry name" value="Putative flavin oxidoreducatase, domain 2"/>
    <property type="match status" value="1"/>
</dbReference>
<feature type="active site" description="Proton donor" evidence="12">
    <location>
        <position position="114"/>
    </location>
</feature>
<evidence type="ECO:0000259" key="14">
    <source>
        <dbReference type="Pfam" id="PF01207"/>
    </source>
</evidence>
<comment type="similarity">
    <text evidence="11">Belongs to the dus family.</text>
</comment>
<evidence type="ECO:0000256" key="4">
    <source>
        <dbReference type="ARBA" id="ARBA00022643"/>
    </source>
</evidence>
<dbReference type="Pfam" id="PF01207">
    <property type="entry name" value="Dus"/>
    <property type="match status" value="1"/>
</dbReference>
<comment type="function">
    <text evidence="1 11">Catalyzes the synthesis of 5,6-dihydrouridine (D), a modified base found in the D-loop of most tRNAs, via the reduction of the C5-C6 double bond in target uridines.</text>
</comment>
<gene>
    <name evidence="15" type="ORF">H9894_07435</name>
</gene>
<evidence type="ECO:0000256" key="11">
    <source>
        <dbReference type="PIRNR" id="PIRNR006621"/>
    </source>
</evidence>
<dbReference type="GO" id="GO:0050660">
    <property type="term" value="F:flavin adenine dinucleotide binding"/>
    <property type="evidence" value="ECO:0007669"/>
    <property type="project" value="InterPro"/>
</dbReference>
<sequence length="344" mass="38150">MTHHAQTFPQTVAPQPERLPIGPDKPWLAPLAGYSDLPFRALCREYGAACCVTEMVSAKGLDFGGNNTWRVLATVPEDTPLVVQLFGAEAEVLGRAVHTLREKGFAWFDLNMGCSVPKVARQGAGSAMFRDLDNALACARAMIAEAEPGHVSFKLRLGLTEDSCPWLDLALRLQDAGAGLITLHPRTARQGFSGTARWEELARAREALDIPVLASGDLFTAEDAVRCLRETHVDGVMYGRGALTNPAIFEDHLALVQGQPLPEHSRSDLKHMIERHMSLISQYDDEEHALFRLRSIVPRYVRTFPGIRRLRQQLCQCRSFAELDKLLEEFLLHEDTEQAGDVTA</sequence>
<dbReference type="PIRSF" id="PIRSF006621">
    <property type="entry name" value="Dus"/>
    <property type="match status" value="1"/>
</dbReference>